<dbReference type="InterPro" id="IPR016817">
    <property type="entry name" value="MannP-dilichol_defect-1"/>
</dbReference>
<comment type="caution">
    <text evidence="9">The sequence shown here is derived from an EMBL/GenBank/DDBJ whole genome shotgun (WGS) entry which is preliminary data.</text>
</comment>
<gene>
    <name evidence="9" type="ORF">PGLA2088_LOCUS17188</name>
</gene>
<feature type="transmembrane region" description="Helical" evidence="8">
    <location>
        <begin position="21"/>
        <end position="38"/>
    </location>
</feature>
<evidence type="ECO:0000313" key="9">
    <source>
        <dbReference type="EMBL" id="CAE8669444.1"/>
    </source>
</evidence>
<evidence type="ECO:0000256" key="6">
    <source>
        <dbReference type="ARBA" id="ARBA00023136"/>
    </source>
</evidence>
<dbReference type="Proteomes" id="UP000626109">
    <property type="component" value="Unassembled WGS sequence"/>
</dbReference>
<name>A0A813JBD2_POLGL</name>
<evidence type="ECO:0000256" key="7">
    <source>
        <dbReference type="ARBA" id="ARBA00038475"/>
    </source>
</evidence>
<accession>A0A813JBD2</accession>
<feature type="transmembrane region" description="Helical" evidence="8">
    <location>
        <begin position="50"/>
        <end position="70"/>
    </location>
</feature>
<feature type="non-terminal residue" evidence="9">
    <location>
        <position position="92"/>
    </location>
</feature>
<dbReference type="GO" id="GO:0016020">
    <property type="term" value="C:membrane"/>
    <property type="evidence" value="ECO:0007669"/>
    <property type="project" value="UniProtKB-SubCell"/>
</dbReference>
<evidence type="ECO:0000256" key="2">
    <source>
        <dbReference type="ARBA" id="ARBA00022448"/>
    </source>
</evidence>
<evidence type="ECO:0000256" key="3">
    <source>
        <dbReference type="ARBA" id="ARBA00022692"/>
    </source>
</evidence>
<protein>
    <submittedName>
        <fullName evidence="9">Uncharacterized protein</fullName>
    </submittedName>
</protein>
<evidence type="ECO:0000256" key="5">
    <source>
        <dbReference type="ARBA" id="ARBA00022989"/>
    </source>
</evidence>
<comment type="subcellular location">
    <subcellularLocation>
        <location evidence="1">Membrane</location>
        <topology evidence="1">Multi-pass membrane protein</topology>
    </subcellularLocation>
</comment>
<organism evidence="9 10">
    <name type="scientific">Polarella glacialis</name>
    <name type="common">Dinoflagellate</name>
    <dbReference type="NCBI Taxonomy" id="89957"/>
    <lineage>
        <taxon>Eukaryota</taxon>
        <taxon>Sar</taxon>
        <taxon>Alveolata</taxon>
        <taxon>Dinophyceae</taxon>
        <taxon>Suessiales</taxon>
        <taxon>Suessiaceae</taxon>
        <taxon>Polarella</taxon>
    </lineage>
</organism>
<proteinExistence type="inferred from homology"/>
<evidence type="ECO:0000256" key="1">
    <source>
        <dbReference type="ARBA" id="ARBA00004141"/>
    </source>
</evidence>
<reference evidence="9" key="1">
    <citation type="submission" date="2021-02" db="EMBL/GenBank/DDBJ databases">
        <authorList>
            <person name="Dougan E. K."/>
            <person name="Rhodes N."/>
            <person name="Thang M."/>
            <person name="Chan C."/>
        </authorList>
    </citation>
    <scope>NUCLEOTIDE SEQUENCE</scope>
</reference>
<dbReference type="InterPro" id="IPR006603">
    <property type="entry name" value="PQ-loop_rpt"/>
</dbReference>
<evidence type="ECO:0000313" key="10">
    <source>
        <dbReference type="Proteomes" id="UP000626109"/>
    </source>
</evidence>
<evidence type="ECO:0000256" key="8">
    <source>
        <dbReference type="SAM" id="Phobius"/>
    </source>
</evidence>
<keyword evidence="3 8" id="KW-0812">Transmembrane</keyword>
<keyword evidence="2" id="KW-0813">Transport</keyword>
<comment type="similarity">
    <text evidence="7">Belongs to the MPDU1 (TC 2.A.43.3) family.</text>
</comment>
<dbReference type="Pfam" id="PF04193">
    <property type="entry name" value="PQ-loop"/>
    <property type="match status" value="1"/>
</dbReference>
<evidence type="ECO:0000256" key="4">
    <source>
        <dbReference type="ARBA" id="ARBA00022737"/>
    </source>
</evidence>
<keyword evidence="6 8" id="KW-0472">Membrane</keyword>
<dbReference type="AlphaFoldDB" id="A0A813JBD2"/>
<dbReference type="PANTHER" id="PTHR12226:SF2">
    <property type="entry name" value="MANNOSE-P-DOLICHOL UTILIZATION DEFECT 1 PROTEIN"/>
    <property type="match status" value="1"/>
</dbReference>
<dbReference type="EMBL" id="CAJNNW010022546">
    <property type="protein sequence ID" value="CAE8669444.1"/>
    <property type="molecule type" value="Genomic_DNA"/>
</dbReference>
<keyword evidence="4" id="KW-0677">Repeat</keyword>
<sequence length="92" mass="10169">NGAKIPQIILNFRQQHTGTMAFVPALLGFGGNAVRVLTSVMQTPDDPVAILNPLAASVLWCVMFAQFFLYREGTQRLHEEAKAKRDGAKKQK</sequence>
<dbReference type="PANTHER" id="PTHR12226">
    <property type="entry name" value="MANNOSE-P-DOLICHOL UTILIZATION DEFECT 1 LEC35 -RELATED"/>
    <property type="match status" value="1"/>
</dbReference>
<dbReference type="Gene3D" id="1.20.1280.290">
    <property type="match status" value="1"/>
</dbReference>
<keyword evidence="5 8" id="KW-1133">Transmembrane helix</keyword>